<dbReference type="HAMAP" id="MF_00101">
    <property type="entry name" value="AcpS"/>
    <property type="match status" value="1"/>
</dbReference>
<dbReference type="InterPro" id="IPR037143">
    <property type="entry name" value="4-PPantetheinyl_Trfase_dom_sf"/>
</dbReference>
<keyword evidence="5 10" id="KW-0460">Magnesium</keyword>
<comment type="cofactor">
    <cofactor evidence="10">
        <name>Mg(2+)</name>
        <dbReference type="ChEBI" id="CHEBI:18420"/>
    </cofactor>
</comment>
<feature type="binding site" evidence="10">
    <location>
        <position position="10"/>
    </location>
    <ligand>
        <name>Mg(2+)</name>
        <dbReference type="ChEBI" id="CHEBI:18420"/>
    </ligand>
</feature>
<keyword evidence="4 10" id="KW-0276">Fatty acid metabolism</keyword>
<dbReference type="EC" id="2.7.8.7" evidence="10"/>
<dbReference type="InterPro" id="IPR008278">
    <property type="entry name" value="4-PPantetheinyl_Trfase_dom"/>
</dbReference>
<gene>
    <name evidence="10" type="primary">acpS</name>
    <name evidence="12" type="ORF">CAL65_04435</name>
</gene>
<dbReference type="RefSeq" id="WP_116302562.1">
    <property type="nucleotide sequence ID" value="NZ_NFZV01000012.1"/>
</dbReference>
<keyword evidence="1 10" id="KW-0444">Lipid biosynthesis</keyword>
<evidence type="ECO:0000313" key="12">
    <source>
        <dbReference type="EMBL" id="RFA38592.1"/>
    </source>
</evidence>
<keyword evidence="10" id="KW-0963">Cytoplasm</keyword>
<dbReference type="GO" id="GO:0006633">
    <property type="term" value="P:fatty acid biosynthetic process"/>
    <property type="evidence" value="ECO:0007669"/>
    <property type="project" value="UniProtKB-UniRule"/>
</dbReference>
<name>A0A3E0X2K9_9GAMM</name>
<accession>A0A3E0X2K9</accession>
<dbReference type="EMBL" id="NFZW01000003">
    <property type="protein sequence ID" value="RFA38592.1"/>
    <property type="molecule type" value="Genomic_DNA"/>
</dbReference>
<keyword evidence="7 10" id="KW-0275">Fatty acid biosynthesis</keyword>
<evidence type="ECO:0000256" key="10">
    <source>
        <dbReference type="HAMAP-Rule" id="MF_00101"/>
    </source>
</evidence>
<dbReference type="NCBIfam" id="TIGR00556">
    <property type="entry name" value="pantethn_trn"/>
    <property type="match status" value="1"/>
</dbReference>
<dbReference type="GO" id="GO:0000287">
    <property type="term" value="F:magnesium ion binding"/>
    <property type="evidence" value="ECO:0007669"/>
    <property type="project" value="UniProtKB-UniRule"/>
</dbReference>
<dbReference type="Gene3D" id="3.90.470.20">
    <property type="entry name" value="4'-phosphopantetheinyl transferase domain"/>
    <property type="match status" value="1"/>
</dbReference>
<keyword evidence="3 10" id="KW-0479">Metal-binding</keyword>
<dbReference type="NCBIfam" id="TIGR00516">
    <property type="entry name" value="acpS"/>
    <property type="match status" value="1"/>
</dbReference>
<feature type="binding site" evidence="10">
    <location>
        <position position="59"/>
    </location>
    <ligand>
        <name>Mg(2+)</name>
        <dbReference type="ChEBI" id="CHEBI:18420"/>
    </ligand>
</feature>
<comment type="similarity">
    <text evidence="10">Belongs to the P-Pant transferase superfamily. AcpS family.</text>
</comment>
<evidence type="ECO:0000256" key="9">
    <source>
        <dbReference type="ARBA" id="ARBA00054726"/>
    </source>
</evidence>
<dbReference type="Proteomes" id="UP000256763">
    <property type="component" value="Unassembled WGS sequence"/>
</dbReference>
<dbReference type="GO" id="GO:0008897">
    <property type="term" value="F:holo-[acyl-carrier-protein] synthase activity"/>
    <property type="evidence" value="ECO:0007669"/>
    <property type="project" value="UniProtKB-UniRule"/>
</dbReference>
<evidence type="ECO:0000256" key="6">
    <source>
        <dbReference type="ARBA" id="ARBA00023098"/>
    </source>
</evidence>
<protein>
    <recommendedName>
        <fullName evidence="10">Holo-[acyl-carrier-protein] synthase</fullName>
        <shortName evidence="10">Holo-ACP synthase</shortName>
        <ecNumber evidence="10">2.7.8.7</ecNumber>
    </recommendedName>
    <alternativeName>
        <fullName evidence="10">4'-phosphopantetheinyl transferase AcpS</fullName>
    </alternativeName>
</protein>
<dbReference type="InterPro" id="IPR004568">
    <property type="entry name" value="Ppantetheine-prot_Trfase_dom"/>
</dbReference>
<organism evidence="12 13">
    <name type="scientific">Alkalilimnicola ehrlichii</name>
    <dbReference type="NCBI Taxonomy" id="351052"/>
    <lineage>
        <taxon>Bacteria</taxon>
        <taxon>Pseudomonadati</taxon>
        <taxon>Pseudomonadota</taxon>
        <taxon>Gammaproteobacteria</taxon>
        <taxon>Chromatiales</taxon>
        <taxon>Ectothiorhodospiraceae</taxon>
        <taxon>Alkalilimnicola</taxon>
    </lineage>
</organism>
<dbReference type="SUPFAM" id="SSF56214">
    <property type="entry name" value="4'-phosphopantetheinyl transferase"/>
    <property type="match status" value="1"/>
</dbReference>
<keyword evidence="6 10" id="KW-0443">Lipid metabolism</keyword>
<proteinExistence type="inferred from homology"/>
<comment type="subcellular location">
    <subcellularLocation>
        <location evidence="10">Cytoplasm</location>
    </subcellularLocation>
</comment>
<keyword evidence="2 10" id="KW-0808">Transferase</keyword>
<dbReference type="FunFam" id="3.90.470.20:FF:000001">
    <property type="entry name" value="Holo-[acyl-carrier-protein] synthase"/>
    <property type="match status" value="1"/>
</dbReference>
<evidence type="ECO:0000256" key="5">
    <source>
        <dbReference type="ARBA" id="ARBA00022842"/>
    </source>
</evidence>
<dbReference type="OrthoDB" id="517356at2"/>
<evidence type="ECO:0000256" key="8">
    <source>
        <dbReference type="ARBA" id="ARBA00050875"/>
    </source>
</evidence>
<dbReference type="InterPro" id="IPR002582">
    <property type="entry name" value="ACPS"/>
</dbReference>
<dbReference type="Pfam" id="PF01648">
    <property type="entry name" value="ACPS"/>
    <property type="match status" value="1"/>
</dbReference>
<evidence type="ECO:0000256" key="1">
    <source>
        <dbReference type="ARBA" id="ARBA00022516"/>
    </source>
</evidence>
<reference evidence="13" key="1">
    <citation type="submission" date="2017-05" db="EMBL/GenBank/DDBJ databases">
        <authorList>
            <person name="Sharma S."/>
            <person name="Sidhu C."/>
            <person name="Pinnaka A.K."/>
        </authorList>
    </citation>
    <scope>NUCLEOTIDE SEQUENCE [LARGE SCALE GENOMIC DNA]</scope>
    <source>
        <strain evidence="13">AK93</strain>
    </source>
</reference>
<dbReference type="AlphaFoldDB" id="A0A3E0X2K9"/>
<evidence type="ECO:0000256" key="3">
    <source>
        <dbReference type="ARBA" id="ARBA00022723"/>
    </source>
</evidence>
<evidence type="ECO:0000256" key="2">
    <source>
        <dbReference type="ARBA" id="ARBA00022679"/>
    </source>
</evidence>
<sequence>MSRIAGIGTDVVEIGRIEAILERQGERFATRLLAAGELAKWREKGGSGRYLAKRFATKEAAAKALGTGIADGIRFSDIETVHDERGKPLLRFHAAAARRCAELGITGSELSVSDERHYAVAFVVLTGD</sequence>
<comment type="catalytic activity">
    <reaction evidence="8 10">
        <text>apo-[ACP] + CoA = holo-[ACP] + adenosine 3',5'-bisphosphate + H(+)</text>
        <dbReference type="Rhea" id="RHEA:12068"/>
        <dbReference type="Rhea" id="RHEA-COMP:9685"/>
        <dbReference type="Rhea" id="RHEA-COMP:9690"/>
        <dbReference type="ChEBI" id="CHEBI:15378"/>
        <dbReference type="ChEBI" id="CHEBI:29999"/>
        <dbReference type="ChEBI" id="CHEBI:57287"/>
        <dbReference type="ChEBI" id="CHEBI:58343"/>
        <dbReference type="ChEBI" id="CHEBI:64479"/>
        <dbReference type="EC" id="2.7.8.7"/>
    </reaction>
</comment>
<comment type="caution">
    <text evidence="12">The sequence shown here is derived from an EMBL/GenBank/DDBJ whole genome shotgun (WGS) entry which is preliminary data.</text>
</comment>
<keyword evidence="13" id="KW-1185">Reference proteome</keyword>
<evidence type="ECO:0000256" key="7">
    <source>
        <dbReference type="ARBA" id="ARBA00023160"/>
    </source>
</evidence>
<comment type="function">
    <text evidence="10">Transfers the 4'-phosphopantetheine moiety from coenzyme A to a Ser of acyl-carrier-protein.</text>
</comment>
<evidence type="ECO:0000256" key="4">
    <source>
        <dbReference type="ARBA" id="ARBA00022832"/>
    </source>
</evidence>
<dbReference type="GO" id="GO:0005737">
    <property type="term" value="C:cytoplasm"/>
    <property type="evidence" value="ECO:0007669"/>
    <property type="project" value="UniProtKB-SubCell"/>
</dbReference>
<feature type="domain" description="4'-phosphopantetheinyl transferase" evidence="11">
    <location>
        <begin position="6"/>
        <end position="121"/>
    </location>
</feature>
<evidence type="ECO:0000259" key="11">
    <source>
        <dbReference type="Pfam" id="PF01648"/>
    </source>
</evidence>
<evidence type="ECO:0000313" key="13">
    <source>
        <dbReference type="Proteomes" id="UP000256763"/>
    </source>
</evidence>
<comment type="function">
    <text evidence="9">Transfers the 4'-phosphopantetheine moiety from coenzyme A to the 'Ser-36' of acyl-carrier-protein.</text>
</comment>